<feature type="transmembrane region" description="Helical" evidence="1">
    <location>
        <begin position="32"/>
        <end position="54"/>
    </location>
</feature>
<evidence type="ECO:0000313" key="2">
    <source>
        <dbReference type="EMBL" id="APQ44793.1"/>
    </source>
</evidence>
<evidence type="ECO:0000256" key="1">
    <source>
        <dbReference type="SAM" id="Phobius"/>
    </source>
</evidence>
<name>A0A1L6C402_9EUGL</name>
<keyword evidence="1" id="KW-0472">Membrane</keyword>
<keyword evidence="1" id="KW-1133">Transmembrane helix</keyword>
<organism evidence="2">
    <name type="scientific">Diplonema papillatum</name>
    <dbReference type="NCBI Taxonomy" id="91374"/>
    <lineage>
        <taxon>Eukaryota</taxon>
        <taxon>Discoba</taxon>
        <taxon>Euglenozoa</taxon>
        <taxon>Diplonemea</taxon>
        <taxon>Diplonemidae</taxon>
        <taxon>Diplonema</taxon>
    </lineage>
</organism>
<reference evidence="2" key="1">
    <citation type="journal article" date="2016" name="Nucleic Acids Res.">
        <title>Novel modes of RNA editing in mitochondria.</title>
        <authorList>
            <person name="Moreira S."/>
            <person name="Valach M."/>
            <person name="Aoulad-Aissa M."/>
            <person name="Otto C."/>
            <person name="Burger G."/>
        </authorList>
    </citation>
    <scope>NUCLEOTIDE SEQUENCE</scope>
    <source>
        <strain evidence="2">ATCC 50162</strain>
    </source>
</reference>
<proteinExistence type="predicted"/>
<protein>
    <submittedName>
        <fullName evidence="2">Uncharacterized protein</fullName>
    </submittedName>
</protein>
<dbReference type="AlphaFoldDB" id="A0A1L6C402"/>
<feature type="transmembrane region" description="Helical" evidence="1">
    <location>
        <begin position="105"/>
        <end position="129"/>
    </location>
</feature>
<sequence>MLSVYWHRCMSVGALTLPDGAMTHVKGALGRVIAGGATILQVFFFFFFFFFSASPHDHLVSGAVFVSIRDMHTVLINSMTSLVMSIHSSVIRARVARYNHLTGMATSWVAVSATVMLRGLCIHSTSFFFF</sequence>
<gene>
    <name evidence="2" type="primary">y4</name>
</gene>
<keyword evidence="2" id="KW-0496">Mitochondrion</keyword>
<geneLocation type="mitochondrion" evidence="2"/>
<accession>A0A1L6C402</accession>
<feature type="transmembrane region" description="Helical" evidence="1">
    <location>
        <begin position="74"/>
        <end position="93"/>
    </location>
</feature>
<dbReference type="EMBL" id="KU341376">
    <property type="protein sequence ID" value="APQ44793.1"/>
    <property type="molecule type" value="Transcribed_RNA"/>
</dbReference>
<keyword evidence="1" id="KW-0812">Transmembrane</keyword>